<evidence type="ECO:0000256" key="5">
    <source>
        <dbReference type="PIRSR" id="PIRSR036289-50"/>
    </source>
</evidence>
<feature type="region of interest" description="Disordered" evidence="7">
    <location>
        <begin position="1"/>
        <end position="97"/>
    </location>
</feature>
<proteinExistence type="inferred from homology"/>
<dbReference type="FunFam" id="1.50.10.10:FF:000053">
    <property type="entry name" value="Putative glycosyl hydrolase"/>
    <property type="match status" value="1"/>
</dbReference>
<comment type="similarity">
    <text evidence="1">Belongs to the glycosyl hydrolase 65 family.</text>
</comment>
<evidence type="ECO:0000256" key="6">
    <source>
        <dbReference type="PIRSR" id="PIRSR036289-51"/>
    </source>
</evidence>
<feature type="compositionally biased region" description="Basic and acidic residues" evidence="7">
    <location>
        <begin position="1"/>
        <end position="24"/>
    </location>
</feature>
<evidence type="ECO:0000259" key="10">
    <source>
        <dbReference type="Pfam" id="PF03636"/>
    </source>
</evidence>
<feature type="domain" description="Glycoside hydrolase family 65 N-terminal" evidence="10">
    <location>
        <begin position="86"/>
        <end position="341"/>
    </location>
</feature>
<keyword evidence="4" id="KW-0326">Glycosidase</keyword>
<dbReference type="AlphaFoldDB" id="A0A5Q2F887"/>
<evidence type="ECO:0000256" key="1">
    <source>
        <dbReference type="ARBA" id="ARBA00006768"/>
    </source>
</evidence>
<feature type="domain" description="Glycoside hydrolase family 65 central catalytic" evidence="8">
    <location>
        <begin position="395"/>
        <end position="790"/>
    </location>
</feature>
<gene>
    <name evidence="11" type="ORF">Rai3103_02040</name>
</gene>
<dbReference type="GO" id="GO:0004553">
    <property type="term" value="F:hydrolase activity, hydrolyzing O-glycosyl compounds"/>
    <property type="evidence" value="ECO:0007669"/>
    <property type="project" value="TreeGrafter"/>
</dbReference>
<dbReference type="GO" id="GO:0016757">
    <property type="term" value="F:glycosyltransferase activity"/>
    <property type="evidence" value="ECO:0007669"/>
    <property type="project" value="UniProtKB-KW"/>
</dbReference>
<evidence type="ECO:0000313" key="12">
    <source>
        <dbReference type="Proteomes" id="UP000386847"/>
    </source>
</evidence>
<accession>A0A5Q2F887</accession>
<dbReference type="InterPro" id="IPR012341">
    <property type="entry name" value="6hp_glycosidase-like_sf"/>
</dbReference>
<dbReference type="Gene3D" id="1.50.10.10">
    <property type="match status" value="1"/>
</dbReference>
<dbReference type="InterPro" id="IPR008928">
    <property type="entry name" value="6-hairpin_glycosidase_sf"/>
</dbReference>
<keyword evidence="2" id="KW-0328">Glycosyltransferase</keyword>
<dbReference type="Pfam" id="PF03633">
    <property type="entry name" value="Glyco_hydro_65C"/>
    <property type="match status" value="1"/>
</dbReference>
<dbReference type="EMBL" id="CP045725">
    <property type="protein sequence ID" value="QGF22661.1"/>
    <property type="molecule type" value="Genomic_DNA"/>
</dbReference>
<evidence type="ECO:0000256" key="2">
    <source>
        <dbReference type="ARBA" id="ARBA00022676"/>
    </source>
</evidence>
<dbReference type="GO" id="GO:0005975">
    <property type="term" value="P:carbohydrate metabolic process"/>
    <property type="evidence" value="ECO:0007669"/>
    <property type="project" value="InterPro"/>
</dbReference>
<feature type="binding site" evidence="6">
    <location>
        <begin position="691"/>
        <end position="692"/>
    </location>
    <ligand>
        <name>substrate</name>
    </ligand>
</feature>
<organism evidence="11 12">
    <name type="scientific">Raineyella fluvialis</name>
    <dbReference type="NCBI Taxonomy" id="2662261"/>
    <lineage>
        <taxon>Bacteria</taxon>
        <taxon>Bacillati</taxon>
        <taxon>Actinomycetota</taxon>
        <taxon>Actinomycetes</taxon>
        <taxon>Propionibacteriales</taxon>
        <taxon>Propionibacteriaceae</taxon>
        <taxon>Raineyella</taxon>
    </lineage>
</organism>
<dbReference type="InterPro" id="IPR017045">
    <property type="entry name" value="Malt_Pase/Glycosyl_Hdrlase"/>
</dbReference>
<dbReference type="KEGG" id="rain:Rai3103_02040"/>
<dbReference type="Gene3D" id="2.70.98.40">
    <property type="entry name" value="Glycoside hydrolase, family 65, N-terminal domain"/>
    <property type="match status" value="1"/>
</dbReference>
<keyword evidence="11" id="KW-0378">Hydrolase</keyword>
<dbReference type="SUPFAM" id="SSF74650">
    <property type="entry name" value="Galactose mutarotase-like"/>
    <property type="match status" value="1"/>
</dbReference>
<dbReference type="GO" id="GO:0030246">
    <property type="term" value="F:carbohydrate binding"/>
    <property type="evidence" value="ECO:0007669"/>
    <property type="project" value="InterPro"/>
</dbReference>
<feature type="compositionally biased region" description="Low complexity" evidence="7">
    <location>
        <begin position="40"/>
        <end position="49"/>
    </location>
</feature>
<dbReference type="InterPro" id="IPR005195">
    <property type="entry name" value="Glyco_hydro_65_M"/>
</dbReference>
<dbReference type="InterPro" id="IPR005196">
    <property type="entry name" value="Glyco_hydro_65_N"/>
</dbReference>
<dbReference type="Proteomes" id="UP000386847">
    <property type="component" value="Chromosome"/>
</dbReference>
<dbReference type="InterPro" id="IPR011013">
    <property type="entry name" value="Gal_mutarotase_sf_dom"/>
</dbReference>
<keyword evidence="3" id="KW-0808">Transferase</keyword>
<dbReference type="PANTHER" id="PTHR11051:SF8">
    <property type="entry name" value="PROTEIN-GLUCOSYLGALACTOSYLHYDROXYLYSINE GLUCOSIDASE"/>
    <property type="match status" value="1"/>
</dbReference>
<protein>
    <submittedName>
        <fullName evidence="11">Glycoside hydrolase family 65 protein</fullName>
    </submittedName>
</protein>
<feature type="active site" description="Proton donor" evidence="5">
    <location>
        <position position="571"/>
    </location>
</feature>
<dbReference type="Pfam" id="PF03632">
    <property type="entry name" value="Glyco_hydro_65m"/>
    <property type="match status" value="1"/>
</dbReference>
<feature type="domain" description="Glycoside hydrolase family 65 C-terminal" evidence="9">
    <location>
        <begin position="800"/>
        <end position="862"/>
    </location>
</feature>
<evidence type="ECO:0000313" key="11">
    <source>
        <dbReference type="EMBL" id="QGF22661.1"/>
    </source>
</evidence>
<keyword evidence="12" id="KW-1185">Reference proteome</keyword>
<name>A0A5Q2F887_9ACTN</name>
<dbReference type="PANTHER" id="PTHR11051">
    <property type="entry name" value="GLYCOSYL HYDROLASE-RELATED"/>
    <property type="match status" value="1"/>
</dbReference>
<dbReference type="InterPro" id="IPR037018">
    <property type="entry name" value="GH65_N"/>
</dbReference>
<sequence length="873" mass="99157">MDDSLAERSRPERELLQIEADRGLAQRVAAGRVPRRRTPTPESEAPAAPFGSLPPWSPAAPAEERPMSDQTQQHTKPGADPWAVRYEGYDPDDEGRRESLCTVGNGYLATRGAAAESVADGIHYPGTYGAGIYNRLEDRIDDRVVENESLVNLPNWLSTSFRIEGGPWFDLAAVEILDYQQKLDLRRAVLTRRFRVRDEAGHTTAIIERRLVSMDDKHACALEVTYVPEDWSGRLEIRSVLDGTVTNALVERYRALSGDHLDLLRTAELSPDSVLLEMVTNQSGIRVAMAARIEVWGNGYRVGTERHLVEEGEVVGYQLALEARQSVPVTLEKIVTVFTSRDQAVSEPAAEAATWLPRLSRFDDLLERHVLVWAHLWERFHLDLADDGPVTQILRLHLLHLLQSVSPNSVDLDVGVPARGLHGEAYRGHIFWDELFIFPVLNLRLPLLTRSLLRYRYRRLPEARVAAHQAGYAGAMFPWQSGSDGREENQRLHLNPISGRWLPDPTLRQRHVGIAIAYNVWQYYQVTGDREFLVHYGAEMLLEIARFWASIASYDRARGRYVIRGVMGPDEFHTGYPGHEQDGIDNNAYTNVMASWVLRKGLETLRLLPAQERHELVERLALRREELQRWEEVARRLYVPFHDGVISQFEGYEDLEEFDWEGYRHKYADIQRLDRILEAENDSVNRYKVSKQADALMLFYLLSADELRELLGHLGYRLAPEDIPRTIHYYLDRTSHGSTLSAVVHGWVLARSERLRALEFVGQALESDVADLQGGTTREGIHLASMAGSVDLLQRCFSGLELRQDQLHLTPFWPESLGTMEFTIRYREHPLTVRVRGSCAEVLAGPGRQRPIEVVCRGQVAEVAPGARVSFPL</sequence>
<dbReference type="Pfam" id="PF03636">
    <property type="entry name" value="Glyco_hydro_65N"/>
    <property type="match status" value="1"/>
</dbReference>
<dbReference type="SUPFAM" id="SSF48208">
    <property type="entry name" value="Six-hairpin glycosidases"/>
    <property type="match status" value="1"/>
</dbReference>
<reference evidence="11 12" key="1">
    <citation type="submission" date="2019-10" db="EMBL/GenBank/DDBJ databases">
        <title>Genomic analysis of Raineyella sp. CBA3103.</title>
        <authorList>
            <person name="Roh S.W."/>
        </authorList>
    </citation>
    <scope>NUCLEOTIDE SEQUENCE [LARGE SCALE GENOMIC DNA]</scope>
    <source>
        <strain evidence="11 12">CBA3103</strain>
    </source>
</reference>
<evidence type="ECO:0000256" key="3">
    <source>
        <dbReference type="ARBA" id="ARBA00022679"/>
    </source>
</evidence>
<evidence type="ECO:0000256" key="7">
    <source>
        <dbReference type="SAM" id="MobiDB-lite"/>
    </source>
</evidence>
<evidence type="ECO:0000259" key="8">
    <source>
        <dbReference type="Pfam" id="PF03632"/>
    </source>
</evidence>
<evidence type="ECO:0000259" key="9">
    <source>
        <dbReference type="Pfam" id="PF03633"/>
    </source>
</evidence>
<feature type="binding site" evidence="6">
    <location>
        <begin position="432"/>
        <end position="433"/>
    </location>
    <ligand>
        <name>substrate</name>
    </ligand>
</feature>
<dbReference type="Gene3D" id="2.60.420.10">
    <property type="entry name" value="Maltose phosphorylase, domain 3"/>
    <property type="match status" value="1"/>
</dbReference>
<evidence type="ECO:0000256" key="4">
    <source>
        <dbReference type="ARBA" id="ARBA00023295"/>
    </source>
</evidence>
<dbReference type="PIRSF" id="PIRSF036289">
    <property type="entry name" value="Glycosyl_hydrolase_malt_phosph"/>
    <property type="match status" value="1"/>
</dbReference>
<dbReference type="InterPro" id="IPR005194">
    <property type="entry name" value="Glyco_hydro_65_C"/>
</dbReference>